<protein>
    <submittedName>
        <fullName evidence="2">Uncharacterized protein</fullName>
    </submittedName>
</protein>
<accession>A0ABD3D456</accession>
<dbReference type="AlphaFoldDB" id="A0ABD3D456"/>
<comment type="caution">
    <text evidence="2">The sequence shown here is derived from an EMBL/GenBank/DDBJ whole genome shotgun (WGS) entry which is preliminary data.</text>
</comment>
<proteinExistence type="predicted"/>
<feature type="transmembrane region" description="Helical" evidence="1">
    <location>
        <begin position="105"/>
        <end position="130"/>
    </location>
</feature>
<evidence type="ECO:0000313" key="2">
    <source>
        <dbReference type="EMBL" id="KAL3635801.1"/>
    </source>
</evidence>
<keyword evidence="1" id="KW-0812">Transmembrane</keyword>
<evidence type="ECO:0000256" key="1">
    <source>
        <dbReference type="SAM" id="Phobius"/>
    </source>
</evidence>
<evidence type="ECO:0000313" key="3">
    <source>
        <dbReference type="Proteomes" id="UP001632038"/>
    </source>
</evidence>
<name>A0ABD3D456_9LAMI</name>
<sequence length="136" mass="15511">MTKDIESQQVVIEEKNVVKFKIAETFSDKIKASIVFLFCHIAMLMAQGGVIFGFIRHVDESTSWDLVLLASFFQIYLICSFIRLNQIVAEGIEEEGNNIGTVIRIFAIGLRIFYLLLAGTGMCSQIYIILKFIFFR</sequence>
<keyword evidence="1" id="KW-0472">Membrane</keyword>
<feature type="transmembrane region" description="Helical" evidence="1">
    <location>
        <begin position="34"/>
        <end position="54"/>
    </location>
</feature>
<dbReference type="EMBL" id="JAVIJP010000027">
    <property type="protein sequence ID" value="KAL3635801.1"/>
    <property type="molecule type" value="Genomic_DNA"/>
</dbReference>
<reference evidence="3" key="1">
    <citation type="journal article" date="2024" name="IScience">
        <title>Strigolactones Initiate the Formation of Haustorium-like Structures in Castilleja.</title>
        <authorList>
            <person name="Buerger M."/>
            <person name="Peterson D."/>
            <person name="Chory J."/>
        </authorList>
    </citation>
    <scope>NUCLEOTIDE SEQUENCE [LARGE SCALE GENOMIC DNA]</scope>
</reference>
<keyword evidence="1" id="KW-1133">Transmembrane helix</keyword>
<organism evidence="2 3">
    <name type="scientific">Castilleja foliolosa</name>
    <dbReference type="NCBI Taxonomy" id="1961234"/>
    <lineage>
        <taxon>Eukaryota</taxon>
        <taxon>Viridiplantae</taxon>
        <taxon>Streptophyta</taxon>
        <taxon>Embryophyta</taxon>
        <taxon>Tracheophyta</taxon>
        <taxon>Spermatophyta</taxon>
        <taxon>Magnoliopsida</taxon>
        <taxon>eudicotyledons</taxon>
        <taxon>Gunneridae</taxon>
        <taxon>Pentapetalae</taxon>
        <taxon>asterids</taxon>
        <taxon>lamiids</taxon>
        <taxon>Lamiales</taxon>
        <taxon>Orobanchaceae</taxon>
        <taxon>Pedicularideae</taxon>
        <taxon>Castillejinae</taxon>
        <taxon>Castilleja</taxon>
    </lineage>
</organism>
<keyword evidence="3" id="KW-1185">Reference proteome</keyword>
<feature type="transmembrane region" description="Helical" evidence="1">
    <location>
        <begin position="66"/>
        <end position="85"/>
    </location>
</feature>
<gene>
    <name evidence="2" type="ORF">CASFOL_020348</name>
</gene>
<dbReference type="Proteomes" id="UP001632038">
    <property type="component" value="Unassembled WGS sequence"/>
</dbReference>